<evidence type="ECO:0000313" key="2">
    <source>
        <dbReference type="Proteomes" id="UP000663823"/>
    </source>
</evidence>
<dbReference type="AlphaFoldDB" id="A0A820GWM8"/>
<dbReference type="EMBL" id="CAJOAX010042291">
    <property type="protein sequence ID" value="CAF4285344.1"/>
    <property type="molecule type" value="Genomic_DNA"/>
</dbReference>
<organism evidence="1 2">
    <name type="scientific">Rotaria sordida</name>
    <dbReference type="NCBI Taxonomy" id="392033"/>
    <lineage>
        <taxon>Eukaryota</taxon>
        <taxon>Metazoa</taxon>
        <taxon>Spiralia</taxon>
        <taxon>Gnathifera</taxon>
        <taxon>Rotifera</taxon>
        <taxon>Eurotatoria</taxon>
        <taxon>Bdelloidea</taxon>
        <taxon>Philodinida</taxon>
        <taxon>Philodinidae</taxon>
        <taxon>Rotaria</taxon>
    </lineage>
</organism>
<reference evidence="1" key="1">
    <citation type="submission" date="2021-02" db="EMBL/GenBank/DDBJ databases">
        <authorList>
            <person name="Nowell W R."/>
        </authorList>
    </citation>
    <scope>NUCLEOTIDE SEQUENCE</scope>
</reference>
<protein>
    <submittedName>
        <fullName evidence="1">Uncharacterized protein</fullName>
    </submittedName>
</protein>
<sequence>MFMKDERGGKRGDPFFDAYPELEVNA</sequence>
<name>A0A820GWM8_9BILA</name>
<gene>
    <name evidence="1" type="ORF">OTI717_LOCUS41553</name>
</gene>
<dbReference type="Proteomes" id="UP000663823">
    <property type="component" value="Unassembled WGS sequence"/>
</dbReference>
<proteinExistence type="predicted"/>
<feature type="non-terminal residue" evidence="1">
    <location>
        <position position="26"/>
    </location>
</feature>
<accession>A0A820GWM8</accession>
<comment type="caution">
    <text evidence="1">The sequence shown here is derived from an EMBL/GenBank/DDBJ whole genome shotgun (WGS) entry which is preliminary data.</text>
</comment>
<evidence type="ECO:0000313" key="1">
    <source>
        <dbReference type="EMBL" id="CAF4285344.1"/>
    </source>
</evidence>